<evidence type="ECO:0000256" key="1">
    <source>
        <dbReference type="SAM" id="MobiDB-lite"/>
    </source>
</evidence>
<protein>
    <submittedName>
        <fullName evidence="2">Uncharacterized protein</fullName>
    </submittedName>
</protein>
<name>A0A562TIS4_9HYPH</name>
<proteinExistence type="predicted"/>
<feature type="compositionally biased region" description="Basic and acidic residues" evidence="1">
    <location>
        <begin position="18"/>
        <end position="28"/>
    </location>
</feature>
<dbReference type="Proteomes" id="UP000320593">
    <property type="component" value="Unassembled WGS sequence"/>
</dbReference>
<evidence type="ECO:0000313" key="3">
    <source>
        <dbReference type="Proteomes" id="UP000320593"/>
    </source>
</evidence>
<gene>
    <name evidence="2" type="ORF">JM93_00889</name>
</gene>
<keyword evidence="3" id="KW-1185">Reference proteome</keyword>
<comment type="caution">
    <text evidence="2">The sequence shown here is derived from an EMBL/GenBank/DDBJ whole genome shotgun (WGS) entry which is preliminary data.</text>
</comment>
<reference evidence="2 3" key="1">
    <citation type="submission" date="2019-07" db="EMBL/GenBank/DDBJ databases">
        <title>Genomic Encyclopedia of Archaeal and Bacterial Type Strains, Phase II (KMG-II): from individual species to whole genera.</title>
        <authorList>
            <person name="Goeker M."/>
        </authorList>
    </citation>
    <scope>NUCLEOTIDE SEQUENCE [LARGE SCALE GENOMIC DNA]</scope>
    <source>
        <strain evidence="2 3">ATCC BAA-252</strain>
    </source>
</reference>
<sequence length="190" mass="21035">MSGPFDQPCVGRGNGLDPRVKPEDDGARGEAVPNHHNLSSRTQRRRKSGIGETRLVRWSFLEREILLALRSRLTLRLAGMTVVRPRVCYTLMGGTKQKWALASPTARHTLRCHPALDPGSIPCAVHSISPAWGEETDWILGSSPRMTALTDTQQIANNPGLELGSTPHCRPKRGHAVWRRTGVDPRTRRG</sequence>
<dbReference type="AlphaFoldDB" id="A0A562TIS4"/>
<accession>A0A562TIS4</accession>
<organism evidence="2 3">
    <name type="scientific">Roseibium hamelinense</name>
    <dbReference type="NCBI Taxonomy" id="150831"/>
    <lineage>
        <taxon>Bacteria</taxon>
        <taxon>Pseudomonadati</taxon>
        <taxon>Pseudomonadota</taxon>
        <taxon>Alphaproteobacteria</taxon>
        <taxon>Hyphomicrobiales</taxon>
        <taxon>Stappiaceae</taxon>
        <taxon>Roseibium</taxon>
    </lineage>
</organism>
<feature type="region of interest" description="Disordered" evidence="1">
    <location>
        <begin position="1"/>
        <end position="46"/>
    </location>
</feature>
<dbReference type="EMBL" id="VLLF01000001">
    <property type="protein sequence ID" value="TWI93333.1"/>
    <property type="molecule type" value="Genomic_DNA"/>
</dbReference>
<evidence type="ECO:0000313" key="2">
    <source>
        <dbReference type="EMBL" id="TWI93333.1"/>
    </source>
</evidence>